<reference evidence="2" key="1">
    <citation type="journal article" date="2019" name="Int. J. Syst. Evol. Microbiol.">
        <title>The Global Catalogue of Microorganisms (GCM) 10K type strain sequencing project: providing services to taxonomists for standard genome sequencing and annotation.</title>
        <authorList>
            <consortium name="The Broad Institute Genomics Platform"/>
            <consortium name="The Broad Institute Genome Sequencing Center for Infectious Disease"/>
            <person name="Wu L."/>
            <person name="Ma J."/>
        </authorList>
    </citation>
    <scope>NUCLEOTIDE SEQUENCE [LARGE SCALE GENOMIC DNA]</scope>
    <source>
        <strain evidence="2">JCM 15089</strain>
    </source>
</reference>
<evidence type="ECO:0000313" key="1">
    <source>
        <dbReference type="EMBL" id="GAA0582885.1"/>
    </source>
</evidence>
<dbReference type="EMBL" id="BAAADD010000010">
    <property type="protein sequence ID" value="GAA0582885.1"/>
    <property type="molecule type" value="Genomic_DNA"/>
</dbReference>
<dbReference type="Proteomes" id="UP001499951">
    <property type="component" value="Unassembled WGS sequence"/>
</dbReference>
<accession>A0ABP3Q4C9</accession>
<gene>
    <name evidence="1" type="ORF">GCM10008942_34730</name>
</gene>
<organism evidence="1 2">
    <name type="scientific">Rhizomicrobium electricum</name>
    <dbReference type="NCBI Taxonomy" id="480070"/>
    <lineage>
        <taxon>Bacteria</taxon>
        <taxon>Pseudomonadati</taxon>
        <taxon>Pseudomonadota</taxon>
        <taxon>Alphaproteobacteria</taxon>
        <taxon>Micropepsales</taxon>
        <taxon>Micropepsaceae</taxon>
        <taxon>Rhizomicrobium</taxon>
    </lineage>
</organism>
<evidence type="ECO:0000313" key="2">
    <source>
        <dbReference type="Proteomes" id="UP001499951"/>
    </source>
</evidence>
<keyword evidence="2" id="KW-1185">Reference proteome</keyword>
<name>A0ABP3Q4C9_9PROT</name>
<proteinExistence type="predicted"/>
<dbReference type="RefSeq" id="WP_166937200.1">
    <property type="nucleotide sequence ID" value="NZ_BAAADD010000010.1"/>
</dbReference>
<protein>
    <submittedName>
        <fullName evidence="1">Uncharacterized protein</fullName>
    </submittedName>
</protein>
<comment type="caution">
    <text evidence="1">The sequence shown here is derived from an EMBL/GenBank/DDBJ whole genome shotgun (WGS) entry which is preliminary data.</text>
</comment>
<sequence>MLTALAPVRAREFPEAGLPCFCREWPEGYVITLMLRGRTNIITATYGAENRQIRFLDAEIAPSFSFVKRVWA</sequence>